<dbReference type="EMBL" id="JALJOV010000260">
    <property type="protein sequence ID" value="KAK9865313.1"/>
    <property type="molecule type" value="Genomic_DNA"/>
</dbReference>
<keyword evidence="8" id="KW-1185">Reference proteome</keyword>
<feature type="region of interest" description="Disordered" evidence="4">
    <location>
        <begin position="48"/>
        <end position="77"/>
    </location>
</feature>
<reference evidence="7" key="2">
    <citation type="submission" date="2024-04" db="EMBL/GenBank/DDBJ databases">
        <authorList>
            <person name="Dal Grande F."/>
            <person name="Keller J."/>
            <person name="Delaux P.-M."/>
        </authorList>
    </citation>
    <scope>NUCLEOTIDE SEQUENCE</scope>
    <source>
        <strain evidence="7">SAG 2523</strain>
    </source>
</reference>
<dbReference type="EMBL" id="JALJOV010000260">
    <property type="protein sequence ID" value="KAK9865318.1"/>
    <property type="molecule type" value="Genomic_DNA"/>
</dbReference>
<evidence type="ECO:0000256" key="4">
    <source>
        <dbReference type="SAM" id="MobiDB-lite"/>
    </source>
</evidence>
<dbReference type="PANTHER" id="PTHR11527">
    <property type="entry name" value="HEAT-SHOCK PROTEIN 20 FAMILY MEMBER"/>
    <property type="match status" value="1"/>
</dbReference>
<dbReference type="InterPro" id="IPR031107">
    <property type="entry name" value="Small_HSP"/>
</dbReference>
<dbReference type="Gene3D" id="2.60.40.790">
    <property type="match status" value="1"/>
</dbReference>
<keyword evidence="1" id="KW-0346">Stress response</keyword>
<evidence type="ECO:0000313" key="6">
    <source>
        <dbReference type="EMBL" id="KAK9865313.1"/>
    </source>
</evidence>
<dbReference type="Proteomes" id="UP001485043">
    <property type="component" value="Unassembled WGS sequence"/>
</dbReference>
<evidence type="ECO:0000259" key="5">
    <source>
        <dbReference type="PROSITE" id="PS01031"/>
    </source>
</evidence>
<dbReference type="AlphaFoldDB" id="A0AAW1T931"/>
<accession>A0AAW1T931</accession>
<feature type="domain" description="SHSP" evidence="5">
    <location>
        <begin position="15"/>
        <end position="129"/>
    </location>
</feature>
<sequence>MLRDVAGVSSRASSSVAQDFVLPLAVDAADEGDSYVFRADIPGVSRQDLKVQTKDQKLTISGKRERSSQPSEDKKQRFERHFGKFSRQLRLPEDADCNSIKAKVDNGVLTVFVSKLDKLPGVEDVHVDF</sequence>
<dbReference type="SUPFAM" id="SSF49764">
    <property type="entry name" value="HSP20-like chaperones"/>
    <property type="match status" value="1"/>
</dbReference>
<gene>
    <name evidence="6" type="ORF">WJX84_001044</name>
    <name evidence="7" type="ORF">WJX84_006462</name>
</gene>
<organism evidence="7 8">
    <name type="scientific">Apatococcus fuscideae</name>
    <dbReference type="NCBI Taxonomy" id="2026836"/>
    <lineage>
        <taxon>Eukaryota</taxon>
        <taxon>Viridiplantae</taxon>
        <taxon>Chlorophyta</taxon>
        <taxon>core chlorophytes</taxon>
        <taxon>Trebouxiophyceae</taxon>
        <taxon>Chlorellales</taxon>
        <taxon>Chlorellaceae</taxon>
        <taxon>Apatococcus</taxon>
    </lineage>
</organism>
<dbReference type="InterPro" id="IPR008978">
    <property type="entry name" value="HSP20-like_chaperone"/>
</dbReference>
<protein>
    <recommendedName>
        <fullName evidence="5">SHSP domain-containing protein</fullName>
    </recommendedName>
</protein>
<evidence type="ECO:0000313" key="7">
    <source>
        <dbReference type="EMBL" id="KAK9865318.1"/>
    </source>
</evidence>
<evidence type="ECO:0000256" key="3">
    <source>
        <dbReference type="RuleBase" id="RU003616"/>
    </source>
</evidence>
<evidence type="ECO:0000313" key="8">
    <source>
        <dbReference type="Proteomes" id="UP001485043"/>
    </source>
</evidence>
<dbReference type="InterPro" id="IPR002068">
    <property type="entry name" value="A-crystallin/Hsp20_dom"/>
</dbReference>
<dbReference type="Pfam" id="PF00011">
    <property type="entry name" value="HSP20"/>
    <property type="match status" value="1"/>
</dbReference>
<reference evidence="7 8" key="1">
    <citation type="journal article" date="2024" name="Nat. Commun.">
        <title>Phylogenomics reveals the evolutionary origins of lichenization in chlorophyte algae.</title>
        <authorList>
            <person name="Puginier C."/>
            <person name="Libourel C."/>
            <person name="Otte J."/>
            <person name="Skaloud P."/>
            <person name="Haon M."/>
            <person name="Grisel S."/>
            <person name="Petersen M."/>
            <person name="Berrin J.G."/>
            <person name="Delaux P.M."/>
            <person name="Dal Grande F."/>
            <person name="Keller J."/>
        </authorList>
    </citation>
    <scope>NUCLEOTIDE SEQUENCE [LARGE SCALE GENOMIC DNA]</scope>
    <source>
        <strain evidence="7 8">SAG 2523</strain>
    </source>
</reference>
<comment type="caution">
    <text evidence="7">The sequence shown here is derived from an EMBL/GenBank/DDBJ whole genome shotgun (WGS) entry which is preliminary data.</text>
</comment>
<name>A0AAW1T931_9CHLO</name>
<comment type="similarity">
    <text evidence="2 3">Belongs to the small heat shock protein (HSP20) family.</text>
</comment>
<evidence type="ECO:0000256" key="2">
    <source>
        <dbReference type="PROSITE-ProRule" id="PRU00285"/>
    </source>
</evidence>
<evidence type="ECO:0000256" key="1">
    <source>
        <dbReference type="ARBA" id="ARBA00023016"/>
    </source>
</evidence>
<proteinExistence type="inferred from homology"/>
<dbReference type="PROSITE" id="PS01031">
    <property type="entry name" value="SHSP"/>
    <property type="match status" value="1"/>
</dbReference>